<evidence type="ECO:0008006" key="7">
    <source>
        <dbReference type="Google" id="ProtNLM"/>
    </source>
</evidence>
<dbReference type="EMBL" id="JABMIG020000025">
    <property type="protein sequence ID" value="KAL3801603.1"/>
    <property type="molecule type" value="Genomic_DNA"/>
</dbReference>
<feature type="domain" description="GST C-terminal" evidence="4">
    <location>
        <begin position="158"/>
        <end position="301"/>
    </location>
</feature>
<dbReference type="PROSITE" id="PS50405">
    <property type="entry name" value="GST_CTER"/>
    <property type="match status" value="1"/>
</dbReference>
<dbReference type="CDD" id="cd10292">
    <property type="entry name" value="GST_C_YghU_like"/>
    <property type="match status" value="1"/>
</dbReference>
<dbReference type="NCBIfam" id="NF008731">
    <property type="entry name" value="PRK11752.1"/>
    <property type="match status" value="1"/>
</dbReference>
<dbReference type="Gene3D" id="3.40.30.10">
    <property type="entry name" value="Glutaredoxin"/>
    <property type="match status" value="1"/>
</dbReference>
<dbReference type="InterPro" id="IPR004045">
    <property type="entry name" value="Glutathione_S-Trfase_N"/>
</dbReference>
<dbReference type="SFLD" id="SFLDS00019">
    <property type="entry name" value="Glutathione_Transferase_(cytos"/>
    <property type="match status" value="1"/>
</dbReference>
<dbReference type="InterPro" id="IPR040079">
    <property type="entry name" value="Glutathione_S-Trfase"/>
</dbReference>
<feature type="compositionally biased region" description="Low complexity" evidence="2">
    <location>
        <begin position="14"/>
        <end position="25"/>
    </location>
</feature>
<dbReference type="SUPFAM" id="SSF47616">
    <property type="entry name" value="GST C-terminal domain-like"/>
    <property type="match status" value="1"/>
</dbReference>
<comment type="similarity">
    <text evidence="1">Belongs to the GST superfamily.</text>
</comment>
<dbReference type="SUPFAM" id="SSF52833">
    <property type="entry name" value="Thioredoxin-like"/>
    <property type="match status" value="1"/>
</dbReference>
<evidence type="ECO:0000256" key="1">
    <source>
        <dbReference type="ARBA" id="ARBA00007409"/>
    </source>
</evidence>
<evidence type="ECO:0000313" key="5">
    <source>
        <dbReference type="EMBL" id="KAL3801603.1"/>
    </source>
</evidence>
<dbReference type="Gene3D" id="1.20.1050.10">
    <property type="match status" value="1"/>
</dbReference>
<dbReference type="SFLD" id="SFLDG00358">
    <property type="entry name" value="Main_(cytGST)"/>
    <property type="match status" value="1"/>
</dbReference>
<comment type="caution">
    <text evidence="5">The sequence shown here is derived from an EMBL/GenBank/DDBJ whole genome shotgun (WGS) entry which is preliminary data.</text>
</comment>
<evidence type="ECO:0000256" key="2">
    <source>
        <dbReference type="SAM" id="MobiDB-lite"/>
    </source>
</evidence>
<evidence type="ECO:0000259" key="3">
    <source>
        <dbReference type="PROSITE" id="PS50404"/>
    </source>
</evidence>
<dbReference type="CDD" id="cd03048">
    <property type="entry name" value="GST_N_Ure2p_like"/>
    <property type="match status" value="1"/>
</dbReference>
<dbReference type="AlphaFoldDB" id="A0ABD3QMI1"/>
<dbReference type="InterPro" id="IPR036249">
    <property type="entry name" value="Thioredoxin-like_sf"/>
</dbReference>
<accession>A0ABD3QMI1</accession>
<dbReference type="SFLD" id="SFLDG01151">
    <property type="entry name" value="Main.2:_Nu-like"/>
    <property type="match status" value="1"/>
</dbReference>
<gene>
    <name evidence="5" type="ORF">HJC23_013108</name>
</gene>
<name>A0ABD3QMI1_9STRA</name>
<dbReference type="PANTHER" id="PTHR44051">
    <property type="entry name" value="GLUTATHIONE S-TRANSFERASE-RELATED"/>
    <property type="match status" value="1"/>
</dbReference>
<evidence type="ECO:0000259" key="4">
    <source>
        <dbReference type="PROSITE" id="PS50405"/>
    </source>
</evidence>
<dbReference type="InterPro" id="IPR010987">
    <property type="entry name" value="Glutathione-S-Trfase_C-like"/>
</dbReference>
<sequence length="309" mass="35021">MSPPSKQDIDETSESAAATNATEDSPYMPPKVWQWIVDENSNKFATLNRPTAGPRSEKDLPVGKHALQLYSLATPNGQKVTILLEELLELGIQEADYDAWLVDIMNQDQFTTGFCKVNPNSKIPALMDYTDKEKPVRVFESGAMLLYLSEKFGGAFVPPEHRQQVLNWIFWQMGAAPYLGGGFGHFFAYAKEKQQYPIDRFTMEAKRQLDLLNNVLKDQAYVACGEYTLADIAIWPWYGRLVLGYLYEGSKEFLNVDEEYPHVIRWAKEIATRKAVQRGIIVNKSWGTDGQLPNRHDASDFDGIIDAKL</sequence>
<dbReference type="PROSITE" id="PS50404">
    <property type="entry name" value="GST_NTER"/>
    <property type="match status" value="1"/>
</dbReference>
<dbReference type="PANTHER" id="PTHR44051:SF8">
    <property type="entry name" value="GLUTATHIONE S-TRANSFERASE GSTA"/>
    <property type="match status" value="1"/>
</dbReference>
<keyword evidence="6" id="KW-1185">Reference proteome</keyword>
<dbReference type="Proteomes" id="UP001516023">
    <property type="component" value="Unassembled WGS sequence"/>
</dbReference>
<dbReference type="InterPro" id="IPR036282">
    <property type="entry name" value="Glutathione-S-Trfase_C_sf"/>
</dbReference>
<reference evidence="5 6" key="1">
    <citation type="journal article" date="2020" name="G3 (Bethesda)">
        <title>Improved Reference Genome for Cyclotella cryptica CCMP332, a Model for Cell Wall Morphogenesis, Salinity Adaptation, and Lipid Production in Diatoms (Bacillariophyta).</title>
        <authorList>
            <person name="Roberts W.R."/>
            <person name="Downey K.M."/>
            <person name="Ruck E.C."/>
            <person name="Traller J.C."/>
            <person name="Alverson A.J."/>
        </authorList>
    </citation>
    <scope>NUCLEOTIDE SEQUENCE [LARGE SCALE GENOMIC DNA]</scope>
    <source>
        <strain evidence="5 6">CCMP332</strain>
    </source>
</reference>
<feature type="domain" description="GST N-terminal" evidence="3">
    <location>
        <begin position="68"/>
        <end position="156"/>
    </location>
</feature>
<organism evidence="5 6">
    <name type="scientific">Cyclotella cryptica</name>
    <dbReference type="NCBI Taxonomy" id="29204"/>
    <lineage>
        <taxon>Eukaryota</taxon>
        <taxon>Sar</taxon>
        <taxon>Stramenopiles</taxon>
        <taxon>Ochrophyta</taxon>
        <taxon>Bacillariophyta</taxon>
        <taxon>Coscinodiscophyceae</taxon>
        <taxon>Thalassiosirophycidae</taxon>
        <taxon>Stephanodiscales</taxon>
        <taxon>Stephanodiscaceae</taxon>
        <taxon>Cyclotella</taxon>
    </lineage>
</organism>
<evidence type="ECO:0000313" key="6">
    <source>
        <dbReference type="Proteomes" id="UP001516023"/>
    </source>
</evidence>
<proteinExistence type="inferred from homology"/>
<feature type="region of interest" description="Disordered" evidence="2">
    <location>
        <begin position="1"/>
        <end position="27"/>
    </location>
</feature>
<dbReference type="Pfam" id="PF13410">
    <property type="entry name" value="GST_C_2"/>
    <property type="match status" value="1"/>
</dbReference>
<protein>
    <recommendedName>
        <fullName evidence="7">Glutathione S-transferase</fullName>
    </recommendedName>
</protein>